<dbReference type="InterPro" id="IPR006554">
    <property type="entry name" value="Helicase-like_DEXD_c2"/>
</dbReference>
<dbReference type="GO" id="GO:0046872">
    <property type="term" value="F:metal ion binding"/>
    <property type="evidence" value="ECO:0007669"/>
    <property type="project" value="UniProtKB-KW"/>
</dbReference>
<evidence type="ECO:0000256" key="7">
    <source>
        <dbReference type="ARBA" id="ARBA00022840"/>
    </source>
</evidence>
<keyword evidence="5 15" id="KW-0378">Hydrolase</keyword>
<dbReference type="RefSeq" id="WP_096240380.1">
    <property type="nucleotide sequence ID" value="NZ_LT907978.1"/>
</dbReference>
<dbReference type="Gene3D" id="3.40.50.300">
    <property type="entry name" value="P-loop containing nucleotide triphosphate hydrolases"/>
    <property type="match status" value="2"/>
</dbReference>
<evidence type="ECO:0000256" key="12">
    <source>
        <dbReference type="ARBA" id="ARBA00023235"/>
    </source>
</evidence>
<dbReference type="Proteomes" id="UP000217549">
    <property type="component" value="Chromosome I"/>
</dbReference>
<sequence length="795" mass="93461">MLSYQKGIVKTSVRHLVEFLLRTGSITTGSALSANPEAMLEGGRLHRKIQRTQNATYQSEVPLKMEWQEEGYILVLEGRADGIDRMNLEEENVIYVDEIKCVYRNIEEIEEADFLHLAQAKCYAYMYGHKHDLEKIGIQITYCHLETEEIKRIFSVYSMEELSLWFADLLDSYRMWASYYVAARKQRNESIKQLKFPFDFRPGQKKMTAIAYQAMESKKHIFLQAPTGVGKTISTIYPALKELGEEKAENIFYLTAKTITRTVAEDTIKLLKKQGLSVSAVTITAKEKICIQKEVQCNPESCERAKGHFDRINEALYALLDSACDISRENLLLYAERYNVCPYELSFEAAVWSDCIICDYNYVFDPHVNRKSLIEGSLRQNIYLIDEAHNLLDRARDMYSADIAKSDFKVPKKYFKDRNRFLFKKLNNCIIALRKLEKEFHEEKRFHLHKNADAMYFPIFHLIGPLEEYLTEHDNFQEREEIVEFYFKISHFYMILDNMDSGYEIYSEKRGRDFFLRLFCVDPSEQIEEYIENSRSSIFFSATLLPVQYYRQLLGGNRFEAYQIASPFQKEKRLLAITEDVTSRYTRRGEWEYRKMVGYLELSLEKQTGNYMIFFPSYEMLSAVYEIARDSNLALVSELVVQEPFMEEKSREDFLEKFRRKEGKPQIGFCVLGSIFSEGIDLTGESLIGVVIVGTGLPQICNEREVIREYFDRQQKKGYDYAYRYPGMNKVLQAAGRVIRTAQDTGTILLMDERFLERENQKLFPEEWDSYYGVNRQNYGKVLKDFWEERRRRES</sequence>
<dbReference type="GO" id="GO:0016887">
    <property type="term" value="F:ATP hydrolysis activity"/>
    <property type="evidence" value="ECO:0007669"/>
    <property type="project" value="RHEA"/>
</dbReference>
<evidence type="ECO:0000259" key="14">
    <source>
        <dbReference type="PROSITE" id="PS51193"/>
    </source>
</evidence>
<dbReference type="InterPro" id="IPR014013">
    <property type="entry name" value="Helic_SF1/SF2_ATP-bd_DinG/Rad3"/>
</dbReference>
<keyword evidence="9" id="KW-0411">Iron-sulfur</keyword>
<dbReference type="InterPro" id="IPR045028">
    <property type="entry name" value="DinG/Rad3-like"/>
</dbReference>
<evidence type="ECO:0000256" key="5">
    <source>
        <dbReference type="ARBA" id="ARBA00022801"/>
    </source>
</evidence>
<keyword evidence="8" id="KW-0408">Iron</keyword>
<feature type="domain" description="Helicase ATP-binding" evidence="14">
    <location>
        <begin position="190"/>
        <end position="448"/>
    </location>
</feature>
<keyword evidence="7 15" id="KW-0067">ATP-binding</keyword>
<dbReference type="GO" id="GO:0051539">
    <property type="term" value="F:4 iron, 4 sulfur cluster binding"/>
    <property type="evidence" value="ECO:0007669"/>
    <property type="project" value="UniProtKB-KW"/>
</dbReference>
<evidence type="ECO:0000256" key="3">
    <source>
        <dbReference type="ARBA" id="ARBA00022741"/>
    </source>
</evidence>
<evidence type="ECO:0000256" key="8">
    <source>
        <dbReference type="ARBA" id="ARBA00023004"/>
    </source>
</evidence>
<dbReference type="Gene3D" id="3.90.320.10">
    <property type="match status" value="1"/>
</dbReference>
<dbReference type="InterPro" id="IPR010614">
    <property type="entry name" value="RAD3-like_helicase_DEAD"/>
</dbReference>
<dbReference type="InterPro" id="IPR042493">
    <property type="entry name" value="XPD_DNA_FeS"/>
</dbReference>
<keyword evidence="6 15" id="KW-0347">Helicase</keyword>
<dbReference type="PANTHER" id="PTHR11472:SF34">
    <property type="entry name" value="REGULATOR OF TELOMERE ELONGATION HELICASE 1"/>
    <property type="match status" value="1"/>
</dbReference>
<dbReference type="EMBL" id="LT907978">
    <property type="protein sequence ID" value="SOB72491.1"/>
    <property type="molecule type" value="Genomic_DNA"/>
</dbReference>
<evidence type="ECO:0000256" key="9">
    <source>
        <dbReference type="ARBA" id="ARBA00023014"/>
    </source>
</evidence>
<dbReference type="KEGG" id="ehl:EHLA_1783"/>
<dbReference type="PROSITE" id="PS51193">
    <property type="entry name" value="HELICASE_ATP_BIND_2"/>
    <property type="match status" value="1"/>
</dbReference>
<gene>
    <name evidence="15" type="ORF">EHLA_1783</name>
</gene>
<dbReference type="PANTHER" id="PTHR11472">
    <property type="entry name" value="DNA REPAIR DEAD HELICASE RAD3/XP-D SUBFAMILY MEMBER"/>
    <property type="match status" value="1"/>
</dbReference>
<organism evidence="15 16">
    <name type="scientific">Anaerobutyricum hallii</name>
    <dbReference type="NCBI Taxonomy" id="39488"/>
    <lineage>
        <taxon>Bacteria</taxon>
        <taxon>Bacillati</taxon>
        <taxon>Bacillota</taxon>
        <taxon>Clostridia</taxon>
        <taxon>Lachnospirales</taxon>
        <taxon>Lachnospiraceae</taxon>
        <taxon>Anaerobutyricum</taxon>
    </lineage>
</organism>
<accession>A0A285PSA5</accession>
<dbReference type="Pfam" id="PF13307">
    <property type="entry name" value="Helicase_C_2"/>
    <property type="match status" value="1"/>
</dbReference>
<dbReference type="EC" id="3.6.1.-" evidence="15"/>
<evidence type="ECO:0000256" key="2">
    <source>
        <dbReference type="ARBA" id="ARBA00022723"/>
    </source>
</evidence>
<dbReference type="Gene3D" id="1.10.275.40">
    <property type="match status" value="1"/>
</dbReference>
<keyword evidence="11" id="KW-0234">DNA repair</keyword>
<reference evidence="16" key="1">
    <citation type="submission" date="2017-09" db="EMBL/GenBank/DDBJ databases">
        <authorList>
            <person name="Shetty A S."/>
        </authorList>
    </citation>
    <scope>NUCLEOTIDE SEQUENCE [LARGE SCALE GENOMIC DNA]</scope>
</reference>
<dbReference type="InterPro" id="IPR011604">
    <property type="entry name" value="PDDEXK-like_dom_sf"/>
</dbReference>
<keyword evidence="2" id="KW-0479">Metal-binding</keyword>
<dbReference type="GO" id="GO:0005524">
    <property type="term" value="F:ATP binding"/>
    <property type="evidence" value="ECO:0007669"/>
    <property type="project" value="UniProtKB-KW"/>
</dbReference>
<evidence type="ECO:0000256" key="4">
    <source>
        <dbReference type="ARBA" id="ARBA00022763"/>
    </source>
</evidence>
<evidence type="ECO:0000256" key="11">
    <source>
        <dbReference type="ARBA" id="ARBA00023204"/>
    </source>
</evidence>
<dbReference type="GO" id="GO:0043139">
    <property type="term" value="F:5'-3' DNA helicase activity"/>
    <property type="evidence" value="ECO:0007669"/>
    <property type="project" value="UniProtKB-EC"/>
</dbReference>
<keyword evidence="12" id="KW-0413">Isomerase</keyword>
<dbReference type="STRING" id="39488.ERS852450_03185"/>
<evidence type="ECO:0000256" key="1">
    <source>
        <dbReference type="ARBA" id="ARBA00022485"/>
    </source>
</evidence>
<dbReference type="GO" id="GO:0006281">
    <property type="term" value="P:DNA repair"/>
    <property type="evidence" value="ECO:0007669"/>
    <property type="project" value="UniProtKB-KW"/>
</dbReference>
<keyword evidence="3" id="KW-0547">Nucleotide-binding</keyword>
<dbReference type="SMART" id="SM00488">
    <property type="entry name" value="DEXDc2"/>
    <property type="match status" value="1"/>
</dbReference>
<evidence type="ECO:0000256" key="13">
    <source>
        <dbReference type="ARBA" id="ARBA00038058"/>
    </source>
</evidence>
<evidence type="ECO:0000313" key="15">
    <source>
        <dbReference type="EMBL" id="SOB72491.1"/>
    </source>
</evidence>
<keyword evidence="1" id="KW-0004">4Fe-4S</keyword>
<evidence type="ECO:0000313" key="16">
    <source>
        <dbReference type="Proteomes" id="UP000217549"/>
    </source>
</evidence>
<dbReference type="InterPro" id="IPR006555">
    <property type="entry name" value="ATP-dep_Helicase_C"/>
</dbReference>
<proteinExistence type="inferred from homology"/>
<name>A0A285PSA5_9FIRM</name>
<protein>
    <submittedName>
        <fullName evidence="15">Superfamilies 1 and 2 helicase ATP-binding type-2 domain profile</fullName>
        <ecNumber evidence="15">3.6.1.-</ecNumber>
    </submittedName>
</protein>
<dbReference type="Pfam" id="PF06733">
    <property type="entry name" value="DEAD_2"/>
    <property type="match status" value="1"/>
</dbReference>
<dbReference type="GO" id="GO:0003677">
    <property type="term" value="F:DNA binding"/>
    <property type="evidence" value="ECO:0007669"/>
    <property type="project" value="UniProtKB-KW"/>
</dbReference>
<keyword evidence="4" id="KW-0227">DNA damage</keyword>
<dbReference type="SMART" id="SM00491">
    <property type="entry name" value="HELICc2"/>
    <property type="match status" value="1"/>
</dbReference>
<keyword evidence="16" id="KW-1185">Reference proteome</keyword>
<comment type="similarity">
    <text evidence="13">Belongs to the helicase family. DinG subfamily.</text>
</comment>
<dbReference type="Gene3D" id="1.10.30.20">
    <property type="entry name" value="Bacterial XPD DNA helicase, FeS cluster domain"/>
    <property type="match status" value="1"/>
</dbReference>
<evidence type="ECO:0000256" key="6">
    <source>
        <dbReference type="ARBA" id="ARBA00022806"/>
    </source>
</evidence>
<dbReference type="SUPFAM" id="SSF52540">
    <property type="entry name" value="P-loop containing nucleoside triphosphate hydrolases"/>
    <property type="match status" value="2"/>
</dbReference>
<keyword evidence="10" id="KW-0238">DNA-binding</keyword>
<dbReference type="InterPro" id="IPR027417">
    <property type="entry name" value="P-loop_NTPase"/>
</dbReference>
<evidence type="ECO:0000256" key="10">
    <source>
        <dbReference type="ARBA" id="ARBA00023125"/>
    </source>
</evidence>
<dbReference type="AlphaFoldDB" id="A0A285PSA5"/>